<feature type="region of interest" description="Disordered" evidence="1">
    <location>
        <begin position="401"/>
        <end position="420"/>
    </location>
</feature>
<sequence length="626" mass="69789">MGVRDSNGVSKGGKCWFAVESKAFEISVEEVRGKLRGTIWERSKGLSSWIRFGEKGLSLLLKGVEAWCKGESNSKLLKVWDEGARKFRLECRSNVAGRFLLCSVRDVERKKFCLVFLEGNGLVGGKREMMCREEQLRRCLVGCFGGSPESIPSLPSLKRWAYESWLLKGELRISRLGGALVLFEFQNKWEADMDFLFIFGVGRFSSVLEIVVGGFVAVDEETTLFSQLQWARILVKDSGMKWPGSMQVEAGNSRWELCLWWEATPRVMQAVSCSWMQMRSEWEVRDEGGEPHALNLEEPVSSRASPEAVGTLAELEQELLVVGSVSGMEPSLGHLKPTDDALLDEASMDWLGLWKKQGAGSLRCEERLVDISVHEDRNLSPRVTGGEASGPDLAIVPLEGFRKPISGDGGPSGGSGGRRGRMELQLPCEIQSLLGNADSWETKIKDMSTGIVRSLGALYSMMESGGLSMFPSERIWRARVPPKVAFFAWEASWGKVLTQEQLQRRGFSLANSEDNPSWVEWRVCGKKTQEGLANGAFMYFLGFPSRESFFSCKFCKLDRLLVREGGVYTPCILRGHRFRLGPISGESTAWLDRPFSEEAVRLAVFQLNKGKAPDPDGFTIAAYQEC</sequence>
<feature type="domain" description="Reverse transcriptase zinc-binding" evidence="2">
    <location>
        <begin position="457"/>
        <end position="509"/>
    </location>
</feature>
<reference evidence="4 5" key="1">
    <citation type="journal article" date="2018" name="PLoS Genet.">
        <title>Population sequencing reveals clonal diversity and ancestral inbreeding in the grapevine cultivar Chardonnay.</title>
        <authorList>
            <person name="Roach M.J."/>
            <person name="Johnson D.L."/>
            <person name="Bohlmann J."/>
            <person name="van Vuuren H.J."/>
            <person name="Jones S.J."/>
            <person name="Pretorius I.S."/>
            <person name="Schmidt S.A."/>
            <person name="Borneman A.R."/>
        </authorList>
    </citation>
    <scope>NUCLEOTIDE SEQUENCE [LARGE SCALE GENOMIC DNA]</scope>
    <source>
        <strain evidence="5">cv. Chardonnay</strain>
        <tissue evidence="4">Leaf</tissue>
    </source>
</reference>
<dbReference type="PANTHER" id="PTHR34427">
    <property type="entry name" value="DUF4283 DOMAIN PROTEIN"/>
    <property type="match status" value="1"/>
</dbReference>
<organism evidence="4 5">
    <name type="scientific">Vitis vinifera</name>
    <name type="common">Grape</name>
    <dbReference type="NCBI Taxonomy" id="29760"/>
    <lineage>
        <taxon>Eukaryota</taxon>
        <taxon>Viridiplantae</taxon>
        <taxon>Streptophyta</taxon>
        <taxon>Embryophyta</taxon>
        <taxon>Tracheophyta</taxon>
        <taxon>Spermatophyta</taxon>
        <taxon>Magnoliopsida</taxon>
        <taxon>eudicotyledons</taxon>
        <taxon>Gunneridae</taxon>
        <taxon>Pentapetalae</taxon>
        <taxon>rosids</taxon>
        <taxon>Vitales</taxon>
        <taxon>Vitaceae</taxon>
        <taxon>Viteae</taxon>
        <taxon>Vitis</taxon>
    </lineage>
</organism>
<evidence type="ECO:0000256" key="1">
    <source>
        <dbReference type="SAM" id="MobiDB-lite"/>
    </source>
</evidence>
<proteinExistence type="predicted"/>
<name>A0A438INA8_VITVI</name>
<feature type="compositionally biased region" description="Gly residues" evidence="1">
    <location>
        <begin position="407"/>
        <end position="417"/>
    </location>
</feature>
<dbReference type="Proteomes" id="UP000288805">
    <property type="component" value="Unassembled WGS sequence"/>
</dbReference>
<gene>
    <name evidence="4" type="ORF">CK203_031873</name>
</gene>
<dbReference type="InterPro" id="IPR025558">
    <property type="entry name" value="DUF4283"/>
</dbReference>
<protein>
    <submittedName>
        <fullName evidence="4">Uncharacterized protein</fullName>
    </submittedName>
</protein>
<comment type="caution">
    <text evidence="4">The sequence shown here is derived from an EMBL/GenBank/DDBJ whole genome shotgun (WGS) entry which is preliminary data.</text>
</comment>
<dbReference type="EMBL" id="QGNW01000095">
    <property type="protein sequence ID" value="RVW98204.1"/>
    <property type="molecule type" value="Genomic_DNA"/>
</dbReference>
<dbReference type="InterPro" id="IPR026960">
    <property type="entry name" value="RVT-Znf"/>
</dbReference>
<evidence type="ECO:0000313" key="4">
    <source>
        <dbReference type="EMBL" id="RVW98204.1"/>
    </source>
</evidence>
<dbReference type="Pfam" id="PF13966">
    <property type="entry name" value="zf-RVT"/>
    <property type="match status" value="1"/>
</dbReference>
<accession>A0A438INA8</accession>
<evidence type="ECO:0000313" key="5">
    <source>
        <dbReference type="Proteomes" id="UP000288805"/>
    </source>
</evidence>
<evidence type="ECO:0000259" key="2">
    <source>
        <dbReference type="Pfam" id="PF13966"/>
    </source>
</evidence>
<dbReference type="AlphaFoldDB" id="A0A438INA8"/>
<dbReference type="PANTHER" id="PTHR34427:SF16">
    <property type="entry name" value="DUF4283 DOMAIN-CONTAINING PROTEIN"/>
    <property type="match status" value="1"/>
</dbReference>
<dbReference type="Pfam" id="PF14111">
    <property type="entry name" value="DUF4283"/>
    <property type="match status" value="1"/>
</dbReference>
<feature type="domain" description="DUF4283" evidence="3">
    <location>
        <begin position="133"/>
        <end position="191"/>
    </location>
</feature>
<evidence type="ECO:0000259" key="3">
    <source>
        <dbReference type="Pfam" id="PF14111"/>
    </source>
</evidence>